<feature type="region of interest" description="Disordered" evidence="1">
    <location>
        <begin position="387"/>
        <end position="459"/>
    </location>
</feature>
<feature type="compositionally biased region" description="Basic and acidic residues" evidence="1">
    <location>
        <begin position="413"/>
        <end position="424"/>
    </location>
</feature>
<dbReference type="Pfam" id="PF25896">
    <property type="entry name" value="HTH_AT3G52170"/>
    <property type="match status" value="1"/>
</dbReference>
<feature type="compositionally biased region" description="Polar residues" evidence="1">
    <location>
        <begin position="399"/>
        <end position="412"/>
    </location>
</feature>
<reference evidence="3" key="1">
    <citation type="submission" date="2021-01" db="UniProtKB">
        <authorList>
            <consortium name="EnsemblPlants"/>
        </authorList>
    </citation>
    <scope>IDENTIFICATION</scope>
</reference>
<name>A0A7N0TXH9_KALFE</name>
<protein>
    <recommendedName>
        <fullName evidence="2">AT3G52170-like helix-turn-helix domain-containing protein</fullName>
    </recommendedName>
</protein>
<dbReference type="PANTHER" id="PTHR34568">
    <property type="entry name" value="RRM DOMAIN-CONTAINING PROTEIN"/>
    <property type="match status" value="1"/>
</dbReference>
<dbReference type="EnsemblPlants" id="Kaladp0048s0318.1.v1.1">
    <property type="protein sequence ID" value="Kaladp0048s0318.1.v1.1"/>
    <property type="gene ID" value="Kaladp0048s0318.v1.1"/>
</dbReference>
<accession>A0A7N0TXH9</accession>
<dbReference type="Gramene" id="Kaladp0048s0318.1.v1.1">
    <property type="protein sequence ID" value="Kaladp0048s0318.1.v1.1"/>
    <property type="gene ID" value="Kaladp0048s0318.v1.1"/>
</dbReference>
<feature type="domain" description="AT3G52170-like helix-turn-helix" evidence="2">
    <location>
        <begin position="61"/>
        <end position="109"/>
    </location>
</feature>
<keyword evidence="4" id="KW-1185">Reference proteome</keyword>
<dbReference type="AlphaFoldDB" id="A0A7N0TXH9"/>
<dbReference type="InterPro" id="IPR058942">
    <property type="entry name" value="AT3G52170-like"/>
</dbReference>
<evidence type="ECO:0000256" key="1">
    <source>
        <dbReference type="SAM" id="MobiDB-lite"/>
    </source>
</evidence>
<dbReference type="PANTHER" id="PTHR34568:SF1">
    <property type="entry name" value="DNA BINDING PROTEIN"/>
    <property type="match status" value="1"/>
</dbReference>
<dbReference type="InterPro" id="IPR058941">
    <property type="entry name" value="HTH_AT3G52170-like"/>
</dbReference>
<feature type="compositionally biased region" description="Basic and acidic residues" evidence="1">
    <location>
        <begin position="436"/>
        <end position="456"/>
    </location>
</feature>
<dbReference type="Proteomes" id="UP000594263">
    <property type="component" value="Unplaced"/>
</dbReference>
<proteinExistence type="predicted"/>
<sequence>MYRALRLLSRHSKPHCTLPRAISPANSTRIMHAFKGGWARQTFALAKSNDKVEKKSGVRLSKKERRVMVESFIKTYQSLNNGTFPSVHATHKEVGGSYYIVREIVRDIIQENKVLAPPKVRHKQQNSFPGDYPVGSIALEPQVSSILLPNGMHESDHEVPAGEVIIEFENSTDQSIDENLTIGQNASAGKLEEQVRNVAEVNESLFQGLDDSEKSKLYETVEQIEPSGDMITKIAKAVEVETFPLQATMKLNESLNTSSEDTTVLNSTTPEVVADHADPHNNFPIGSLVDLKAGPGKVGKTADEQKLHKPSEIFLETFNYVSSKEGVGADVKGSDGQKDILFHGCLATGEVEQSQELATGEHSLSSNTTAVKNLTGTISASIMKSNQPEVAKSEHGAFQPSTDGTSDSFVKSSEQEATKVKCEDVQSSTGPHRDRKPTMDRINLESWEETSRKPAHEGSPFSAFVKACVAVVSKLWSK</sequence>
<organism evidence="3 4">
    <name type="scientific">Kalanchoe fedtschenkoi</name>
    <name type="common">Lavender scallops</name>
    <name type="synonym">South American air plant</name>
    <dbReference type="NCBI Taxonomy" id="63787"/>
    <lineage>
        <taxon>Eukaryota</taxon>
        <taxon>Viridiplantae</taxon>
        <taxon>Streptophyta</taxon>
        <taxon>Embryophyta</taxon>
        <taxon>Tracheophyta</taxon>
        <taxon>Spermatophyta</taxon>
        <taxon>Magnoliopsida</taxon>
        <taxon>eudicotyledons</taxon>
        <taxon>Gunneridae</taxon>
        <taxon>Pentapetalae</taxon>
        <taxon>Saxifragales</taxon>
        <taxon>Crassulaceae</taxon>
        <taxon>Kalanchoe</taxon>
    </lineage>
</organism>
<evidence type="ECO:0000313" key="3">
    <source>
        <dbReference type="EnsemblPlants" id="Kaladp0048s0318.1.v1.1"/>
    </source>
</evidence>
<evidence type="ECO:0000313" key="4">
    <source>
        <dbReference type="Proteomes" id="UP000594263"/>
    </source>
</evidence>
<evidence type="ECO:0000259" key="2">
    <source>
        <dbReference type="Pfam" id="PF25896"/>
    </source>
</evidence>